<gene>
    <name evidence="2" type="ORF">D9611_009779</name>
</gene>
<dbReference type="Pfam" id="PF01738">
    <property type="entry name" value="DLH"/>
    <property type="match status" value="1"/>
</dbReference>
<dbReference type="InterPro" id="IPR029058">
    <property type="entry name" value="AB_hydrolase_fold"/>
</dbReference>
<dbReference type="EMBL" id="JAACJK010000008">
    <property type="protein sequence ID" value="KAF5339387.1"/>
    <property type="molecule type" value="Genomic_DNA"/>
</dbReference>
<evidence type="ECO:0000259" key="1">
    <source>
        <dbReference type="Pfam" id="PF01738"/>
    </source>
</evidence>
<feature type="domain" description="Dienelactone hydrolase" evidence="1">
    <location>
        <begin position="62"/>
        <end position="275"/>
    </location>
</feature>
<proteinExistence type="predicted"/>
<dbReference type="InterPro" id="IPR002925">
    <property type="entry name" value="Dienelactn_hydro"/>
</dbReference>
<evidence type="ECO:0000313" key="3">
    <source>
        <dbReference type="Proteomes" id="UP000541558"/>
    </source>
</evidence>
<dbReference type="Gene3D" id="3.40.50.1820">
    <property type="entry name" value="alpha/beta hydrolase"/>
    <property type="match status" value="1"/>
</dbReference>
<dbReference type="AlphaFoldDB" id="A0A8H5FJY9"/>
<dbReference type="OrthoDB" id="1393670at2759"/>
<reference evidence="2 3" key="1">
    <citation type="journal article" date="2020" name="ISME J.">
        <title>Uncovering the hidden diversity of litter-decomposition mechanisms in mushroom-forming fungi.</title>
        <authorList>
            <person name="Floudas D."/>
            <person name="Bentzer J."/>
            <person name="Ahren D."/>
            <person name="Johansson T."/>
            <person name="Persson P."/>
            <person name="Tunlid A."/>
        </authorList>
    </citation>
    <scope>NUCLEOTIDE SEQUENCE [LARGE SCALE GENOMIC DNA]</scope>
    <source>
        <strain evidence="2 3">CBS 175.51</strain>
    </source>
</reference>
<dbReference type="GO" id="GO:0016787">
    <property type="term" value="F:hydrolase activity"/>
    <property type="evidence" value="ECO:0007669"/>
    <property type="project" value="InterPro"/>
</dbReference>
<name>A0A8H5FJY9_9AGAR</name>
<keyword evidence="3" id="KW-1185">Reference proteome</keyword>
<sequence length="279" mass="30979">MASFLLYFRKAEFYTNTTIMTSGTTTDSSPVLAGPIADCCVQGIKHSGKAVGNTIEVAGVPTYLSEPPSQQSAGPKKVVLFFPDVFGPFHLNNQLLQDYYASQGFYVLGIDYFFGDPIYLHLNAPGWDRTAWLEKSRKQAADAVPKWIEEVQKTYGADSKYSAVGYCFGGPYVLDIASTDRVVAAAFAHPAYLTEDHFRKLTKPLLLSTAEVDHTFPAASRRRAVDILIEKKAIFHVQLFSGVEHGFGTKGDPDVENDRWAKEESARSIINWFIRFSKA</sequence>
<protein>
    <recommendedName>
        <fullName evidence="1">Dienelactone hydrolase domain-containing protein</fullName>
    </recommendedName>
</protein>
<dbReference type="PANTHER" id="PTHR17630">
    <property type="entry name" value="DIENELACTONE HYDROLASE"/>
    <property type="match status" value="1"/>
</dbReference>
<dbReference type="PANTHER" id="PTHR17630:SF44">
    <property type="entry name" value="PROTEIN AIM2"/>
    <property type="match status" value="1"/>
</dbReference>
<dbReference type="Proteomes" id="UP000541558">
    <property type="component" value="Unassembled WGS sequence"/>
</dbReference>
<organism evidence="2 3">
    <name type="scientific">Ephemerocybe angulata</name>
    <dbReference type="NCBI Taxonomy" id="980116"/>
    <lineage>
        <taxon>Eukaryota</taxon>
        <taxon>Fungi</taxon>
        <taxon>Dikarya</taxon>
        <taxon>Basidiomycota</taxon>
        <taxon>Agaricomycotina</taxon>
        <taxon>Agaricomycetes</taxon>
        <taxon>Agaricomycetidae</taxon>
        <taxon>Agaricales</taxon>
        <taxon>Agaricineae</taxon>
        <taxon>Psathyrellaceae</taxon>
        <taxon>Ephemerocybe</taxon>
    </lineage>
</organism>
<accession>A0A8H5FJY9</accession>
<dbReference type="SUPFAM" id="SSF53474">
    <property type="entry name" value="alpha/beta-Hydrolases"/>
    <property type="match status" value="1"/>
</dbReference>
<evidence type="ECO:0000313" key="2">
    <source>
        <dbReference type="EMBL" id="KAF5339387.1"/>
    </source>
</evidence>
<comment type="caution">
    <text evidence="2">The sequence shown here is derived from an EMBL/GenBank/DDBJ whole genome shotgun (WGS) entry which is preliminary data.</text>
</comment>